<accession>A0ABX0NK25</accession>
<name>A0ABX0NK25_9BURK</name>
<evidence type="ECO:0000313" key="1">
    <source>
        <dbReference type="EMBL" id="NHZ83170.1"/>
    </source>
</evidence>
<sequence length="117" mass="13459">MIEFTADQEKKAMRRDCRAWTKLMAEAWYTSDYPHATDYPAAALVSDLREVYFVCQANKVSDVGSISILGFDILRANLLMCSKENMDAMMKYFLIHAKAANVDYAQNWIEIYLEEVA</sequence>
<evidence type="ECO:0000313" key="2">
    <source>
        <dbReference type="Proteomes" id="UP000621455"/>
    </source>
</evidence>
<organism evidence="1 2">
    <name type="scientific">Massilia frigida</name>
    <dbReference type="NCBI Taxonomy" id="2609281"/>
    <lineage>
        <taxon>Bacteria</taxon>
        <taxon>Pseudomonadati</taxon>
        <taxon>Pseudomonadota</taxon>
        <taxon>Betaproteobacteria</taxon>
        <taxon>Burkholderiales</taxon>
        <taxon>Oxalobacteraceae</taxon>
        <taxon>Telluria group</taxon>
        <taxon>Massilia</taxon>
    </lineage>
</organism>
<gene>
    <name evidence="1" type="ORF">F2P44_28425</name>
</gene>
<protein>
    <submittedName>
        <fullName evidence="1">Uncharacterized protein</fullName>
    </submittedName>
</protein>
<reference evidence="1 2" key="1">
    <citation type="submission" date="2019-10" db="EMBL/GenBank/DDBJ databases">
        <title>Taxonomy of Antarctic Massilia spp.: description of Massilia rubra sp. nov., Massilia aquatica sp. nov., Massilia mucilaginosa sp. nov., Massilia frigida sp. nov. isolated from streams, lakes and regoliths.</title>
        <authorList>
            <person name="Holochova P."/>
            <person name="Sedlacek I."/>
            <person name="Kralova S."/>
            <person name="Maslanova I."/>
            <person name="Busse H.-J."/>
            <person name="Stankova E."/>
            <person name="Vrbovska V."/>
            <person name="Kovarovic V."/>
            <person name="Bartak M."/>
            <person name="Svec P."/>
            <person name="Pantucek R."/>
        </authorList>
    </citation>
    <scope>NUCLEOTIDE SEQUENCE [LARGE SCALE GENOMIC DNA]</scope>
    <source>
        <strain evidence="1 2">CCM 8695</strain>
    </source>
</reference>
<dbReference type="EMBL" id="WHJG01000044">
    <property type="protein sequence ID" value="NHZ83170.1"/>
    <property type="molecule type" value="Genomic_DNA"/>
</dbReference>
<dbReference type="Proteomes" id="UP000621455">
    <property type="component" value="Unassembled WGS sequence"/>
</dbReference>
<keyword evidence="2" id="KW-1185">Reference proteome</keyword>
<comment type="caution">
    <text evidence="1">The sequence shown here is derived from an EMBL/GenBank/DDBJ whole genome shotgun (WGS) entry which is preliminary data.</text>
</comment>
<proteinExistence type="predicted"/>
<dbReference type="RefSeq" id="WP_167092452.1">
    <property type="nucleotide sequence ID" value="NZ_WHJG01000044.1"/>
</dbReference>